<evidence type="ECO:0000259" key="14">
    <source>
        <dbReference type="PROSITE" id="PS51507"/>
    </source>
</evidence>
<dbReference type="PANTHER" id="PTHR11949:SF3">
    <property type="entry name" value="INTERFERON REGULATORY FACTOR 1"/>
    <property type="match status" value="1"/>
</dbReference>
<evidence type="ECO:0000313" key="16">
    <source>
        <dbReference type="Proteomes" id="UP001369086"/>
    </source>
</evidence>
<name>A0ABR0YQI2_HUSHU</name>
<feature type="chain" id="PRO_5046225555" description="Interferon regulatory factor 1" evidence="13">
    <location>
        <begin position="30"/>
        <end position="365"/>
    </location>
</feature>
<sequence>MQYKAQIRKLPFAFKLMLLQKLILQPLGGTDFPQDKTTKMPVSRTRMRPWLEKKIDSNEIPGLIWINKEKKMFQIPWKHAARHGWDLDKDACLFKQWALHTGKFKQDYNKPDPKTWKANFRCAMNSLPDIEEVKDRSINKGSSAIRVYRMLPPVSKAQRKDKKSRTKEVRNKNKNKVMSMKLKVEASDYSEHELPDDHSTYTAPHDSPTQEAQVDCTDNHLVEFSNNHFEEDIISVPSEWSHTVEISTADSTNDIYTFQVSPLPTPDLEEAEDSNLHDVIQMAQELEQDQTQWQQSNINGKGFLSNAVGTSLTPQNIDHGWSDVTGEIELRFYSELKTGVDLVSYLDPINSWQSSSSFAPVACLQ</sequence>
<feature type="region of interest" description="Disordered" evidence="12">
    <location>
        <begin position="192"/>
        <end position="211"/>
    </location>
</feature>
<evidence type="ECO:0000256" key="11">
    <source>
        <dbReference type="ARBA" id="ARBA00023242"/>
    </source>
</evidence>
<keyword evidence="6" id="KW-0832">Ubl conjugation</keyword>
<evidence type="ECO:0000313" key="15">
    <source>
        <dbReference type="EMBL" id="KAK6474849.1"/>
    </source>
</evidence>
<dbReference type="CDD" id="cd00103">
    <property type="entry name" value="IRF"/>
    <property type="match status" value="1"/>
</dbReference>
<dbReference type="InterPro" id="IPR019817">
    <property type="entry name" value="Interferon_reg_fac_CS"/>
</dbReference>
<comment type="caution">
    <text evidence="15">The sequence shown here is derived from an EMBL/GenBank/DDBJ whole genome shotgun (WGS) entry which is preliminary data.</text>
</comment>
<protein>
    <recommendedName>
        <fullName evidence="3">Interferon regulatory factor 1</fullName>
    </recommendedName>
</protein>
<keyword evidence="7" id="KW-0805">Transcription regulation</keyword>
<keyword evidence="5" id="KW-1017">Isopeptide bond</keyword>
<keyword evidence="13" id="KW-0732">Signal</keyword>
<evidence type="ECO:0000256" key="3">
    <source>
        <dbReference type="ARBA" id="ARBA00013898"/>
    </source>
</evidence>
<keyword evidence="16" id="KW-1185">Reference proteome</keyword>
<evidence type="ECO:0000256" key="13">
    <source>
        <dbReference type="SAM" id="SignalP"/>
    </source>
</evidence>
<evidence type="ECO:0000256" key="1">
    <source>
        <dbReference type="ARBA" id="ARBA00004123"/>
    </source>
</evidence>
<dbReference type="Proteomes" id="UP001369086">
    <property type="component" value="Unassembled WGS sequence"/>
</dbReference>
<evidence type="ECO:0000256" key="5">
    <source>
        <dbReference type="ARBA" id="ARBA00022499"/>
    </source>
</evidence>
<dbReference type="PIRSF" id="PIRSF038196">
    <property type="entry name" value="IFN_RF1/2"/>
    <property type="match status" value="1"/>
</dbReference>
<dbReference type="SUPFAM" id="SSF46785">
    <property type="entry name" value="Winged helix' DNA-binding domain"/>
    <property type="match status" value="1"/>
</dbReference>
<dbReference type="EMBL" id="JAHFZB010000025">
    <property type="protein sequence ID" value="KAK6474849.1"/>
    <property type="molecule type" value="Genomic_DNA"/>
</dbReference>
<comment type="subcellular location">
    <subcellularLocation>
        <location evidence="2">Cytoplasm</location>
    </subcellularLocation>
    <subcellularLocation>
        <location evidence="1">Nucleus</location>
    </subcellularLocation>
</comment>
<keyword evidence="10" id="KW-0804">Transcription</keyword>
<keyword evidence="9" id="KW-0010">Activator</keyword>
<dbReference type="PROSITE" id="PS51507">
    <property type="entry name" value="IRF_2"/>
    <property type="match status" value="1"/>
</dbReference>
<dbReference type="PANTHER" id="PTHR11949">
    <property type="entry name" value="INTERFERON REGULATORY FACTOR"/>
    <property type="match status" value="1"/>
</dbReference>
<proteinExistence type="predicted"/>
<dbReference type="InterPro" id="IPR017431">
    <property type="entry name" value="IRF1/IRF2"/>
</dbReference>
<evidence type="ECO:0000256" key="12">
    <source>
        <dbReference type="SAM" id="MobiDB-lite"/>
    </source>
</evidence>
<gene>
    <name evidence="15" type="ORF">HHUSO_G25755</name>
</gene>
<accession>A0ABR0YQI2</accession>
<keyword evidence="8" id="KW-0238">DNA-binding</keyword>
<evidence type="ECO:0000256" key="7">
    <source>
        <dbReference type="ARBA" id="ARBA00023015"/>
    </source>
</evidence>
<keyword evidence="4" id="KW-0963">Cytoplasm</keyword>
<dbReference type="InterPro" id="IPR036388">
    <property type="entry name" value="WH-like_DNA-bd_sf"/>
</dbReference>
<feature type="domain" description="IRF tryptophan pentad repeat" evidence="14">
    <location>
        <begin position="44"/>
        <end position="152"/>
    </location>
</feature>
<feature type="signal peptide" evidence="13">
    <location>
        <begin position="1"/>
        <end position="29"/>
    </location>
</feature>
<dbReference type="Gene3D" id="1.10.10.10">
    <property type="entry name" value="Winged helix-like DNA-binding domain superfamily/Winged helix DNA-binding domain"/>
    <property type="match status" value="1"/>
</dbReference>
<dbReference type="SMART" id="SM00348">
    <property type="entry name" value="IRF"/>
    <property type="match status" value="1"/>
</dbReference>
<keyword evidence="11" id="KW-0539">Nucleus</keyword>
<evidence type="ECO:0000256" key="6">
    <source>
        <dbReference type="ARBA" id="ARBA00022843"/>
    </source>
</evidence>
<organism evidence="15 16">
    <name type="scientific">Huso huso</name>
    <name type="common">Beluga</name>
    <name type="synonym">Acipenser huso</name>
    <dbReference type="NCBI Taxonomy" id="61971"/>
    <lineage>
        <taxon>Eukaryota</taxon>
        <taxon>Metazoa</taxon>
        <taxon>Chordata</taxon>
        <taxon>Craniata</taxon>
        <taxon>Vertebrata</taxon>
        <taxon>Euteleostomi</taxon>
        <taxon>Actinopterygii</taxon>
        <taxon>Chondrostei</taxon>
        <taxon>Acipenseriformes</taxon>
        <taxon>Acipenseridae</taxon>
        <taxon>Huso</taxon>
    </lineage>
</organism>
<dbReference type="PRINTS" id="PR00267">
    <property type="entry name" value="INTFRNREGFCT"/>
</dbReference>
<evidence type="ECO:0000256" key="8">
    <source>
        <dbReference type="ARBA" id="ARBA00023125"/>
    </source>
</evidence>
<dbReference type="InterPro" id="IPR001346">
    <property type="entry name" value="Interferon_reg_fact_DNA-bd_dom"/>
</dbReference>
<reference evidence="15 16" key="1">
    <citation type="submission" date="2021-05" db="EMBL/GenBank/DDBJ databases">
        <authorList>
            <person name="Zahm M."/>
            <person name="Klopp C."/>
            <person name="Cabau C."/>
            <person name="Kuhl H."/>
            <person name="Suciu R."/>
            <person name="Ciorpac M."/>
            <person name="Holostenco D."/>
            <person name="Gessner J."/>
            <person name="Wuertz S."/>
            <person name="Hohne C."/>
            <person name="Stock M."/>
            <person name="Gislard M."/>
            <person name="Lluch J."/>
            <person name="Milhes M."/>
            <person name="Lampietro C."/>
            <person name="Lopez Roques C."/>
            <person name="Donnadieu C."/>
            <person name="Du K."/>
            <person name="Schartl M."/>
            <person name="Guiguen Y."/>
        </authorList>
    </citation>
    <scope>NUCLEOTIDE SEQUENCE [LARGE SCALE GENOMIC DNA]</scope>
    <source>
        <strain evidence="15">Hh-F2</strain>
        <tissue evidence="15">Blood</tissue>
    </source>
</reference>
<evidence type="ECO:0000256" key="9">
    <source>
        <dbReference type="ARBA" id="ARBA00023159"/>
    </source>
</evidence>
<dbReference type="Pfam" id="PF00605">
    <property type="entry name" value="IRF"/>
    <property type="match status" value="1"/>
</dbReference>
<dbReference type="InterPro" id="IPR036390">
    <property type="entry name" value="WH_DNA-bd_sf"/>
</dbReference>
<evidence type="ECO:0000256" key="4">
    <source>
        <dbReference type="ARBA" id="ARBA00022490"/>
    </source>
</evidence>
<evidence type="ECO:0000256" key="10">
    <source>
        <dbReference type="ARBA" id="ARBA00023163"/>
    </source>
</evidence>
<dbReference type="PROSITE" id="PS00601">
    <property type="entry name" value="IRF_1"/>
    <property type="match status" value="1"/>
</dbReference>
<evidence type="ECO:0000256" key="2">
    <source>
        <dbReference type="ARBA" id="ARBA00004496"/>
    </source>
</evidence>